<evidence type="ECO:0000313" key="4">
    <source>
        <dbReference type="EMBL" id="KAF9583536.1"/>
    </source>
</evidence>
<protein>
    <recommendedName>
        <fullName evidence="1">Phosphatidylglycerol/phosphatidylinositol transfer protein</fullName>
    </recommendedName>
</protein>
<organism evidence="4 5">
    <name type="scientific">Lunasporangiospora selenospora</name>
    <dbReference type="NCBI Taxonomy" id="979761"/>
    <lineage>
        <taxon>Eukaryota</taxon>
        <taxon>Fungi</taxon>
        <taxon>Fungi incertae sedis</taxon>
        <taxon>Mucoromycota</taxon>
        <taxon>Mortierellomycotina</taxon>
        <taxon>Mortierellomycetes</taxon>
        <taxon>Mortierellales</taxon>
        <taxon>Mortierellaceae</taxon>
        <taxon>Lunasporangiospora</taxon>
    </lineage>
</organism>
<dbReference type="Pfam" id="PF02221">
    <property type="entry name" value="E1_DerP2_DerF2"/>
    <property type="match status" value="1"/>
</dbReference>
<feature type="non-terminal residue" evidence="4">
    <location>
        <position position="138"/>
    </location>
</feature>
<name>A0A9P6FZE8_9FUNG</name>
<keyword evidence="2" id="KW-0732">Signal</keyword>
<dbReference type="InterPro" id="IPR003172">
    <property type="entry name" value="ML_dom"/>
</dbReference>
<keyword evidence="5" id="KW-1185">Reference proteome</keyword>
<dbReference type="Proteomes" id="UP000780801">
    <property type="component" value="Unassembled WGS sequence"/>
</dbReference>
<dbReference type="InterPro" id="IPR014756">
    <property type="entry name" value="Ig_E-set"/>
</dbReference>
<sequence length="138" mass="14142">MKAIAVLATIAAVASSVQAAGCATGSTQFALTSYTSTPSPPCIGKPVCFSVSGTLSAPIIEGGRINVVGRYLNRVVYTDNYDLCKLLADQGTPCPLPASTTDATVCINVKTNAPPNIPVNLTISAHNGDGNVVWCEVT</sequence>
<dbReference type="EMBL" id="JAABOA010000671">
    <property type="protein sequence ID" value="KAF9583536.1"/>
    <property type="molecule type" value="Genomic_DNA"/>
</dbReference>
<dbReference type="AlphaFoldDB" id="A0A9P6FZE8"/>
<evidence type="ECO:0000256" key="2">
    <source>
        <dbReference type="SAM" id="SignalP"/>
    </source>
</evidence>
<proteinExistence type="predicted"/>
<feature type="chain" id="PRO_5040244275" description="Phosphatidylglycerol/phosphatidylinositol transfer protein" evidence="2">
    <location>
        <begin position="20"/>
        <end position="138"/>
    </location>
</feature>
<feature type="domain" description="MD-2-related lipid-recognition" evidence="3">
    <location>
        <begin position="22"/>
        <end position="135"/>
    </location>
</feature>
<accession>A0A9P6FZE8</accession>
<evidence type="ECO:0000256" key="1">
    <source>
        <dbReference type="ARBA" id="ARBA00016056"/>
    </source>
</evidence>
<evidence type="ECO:0000259" key="3">
    <source>
        <dbReference type="Pfam" id="PF02221"/>
    </source>
</evidence>
<dbReference type="OrthoDB" id="2405630at2759"/>
<comment type="caution">
    <text evidence="4">The sequence shown here is derived from an EMBL/GenBank/DDBJ whole genome shotgun (WGS) entry which is preliminary data.</text>
</comment>
<gene>
    <name evidence="4" type="ORF">BGW38_009249</name>
</gene>
<dbReference type="SUPFAM" id="SSF81296">
    <property type="entry name" value="E set domains"/>
    <property type="match status" value="1"/>
</dbReference>
<feature type="signal peptide" evidence="2">
    <location>
        <begin position="1"/>
        <end position="19"/>
    </location>
</feature>
<reference evidence="4" key="1">
    <citation type="journal article" date="2020" name="Fungal Divers.">
        <title>Resolving the Mortierellaceae phylogeny through synthesis of multi-gene phylogenetics and phylogenomics.</title>
        <authorList>
            <person name="Vandepol N."/>
            <person name="Liber J."/>
            <person name="Desiro A."/>
            <person name="Na H."/>
            <person name="Kennedy M."/>
            <person name="Barry K."/>
            <person name="Grigoriev I.V."/>
            <person name="Miller A.N."/>
            <person name="O'Donnell K."/>
            <person name="Stajich J.E."/>
            <person name="Bonito G."/>
        </authorList>
    </citation>
    <scope>NUCLEOTIDE SEQUENCE</scope>
    <source>
        <strain evidence="4">KOD1015</strain>
    </source>
</reference>
<evidence type="ECO:0000313" key="5">
    <source>
        <dbReference type="Proteomes" id="UP000780801"/>
    </source>
</evidence>